<dbReference type="EMBL" id="LBQC01000052">
    <property type="protein sequence ID" value="KKP69419.1"/>
    <property type="molecule type" value="Genomic_DNA"/>
</dbReference>
<proteinExistence type="predicted"/>
<evidence type="ECO:0000313" key="1">
    <source>
        <dbReference type="EMBL" id="KKP69419.1"/>
    </source>
</evidence>
<evidence type="ECO:0000313" key="2">
    <source>
        <dbReference type="Proteomes" id="UP000034457"/>
    </source>
</evidence>
<comment type="caution">
    <text evidence="1">The sequence shown here is derived from an EMBL/GenBank/DDBJ whole genome shotgun (WGS) entry which is preliminary data.</text>
</comment>
<dbReference type="AlphaFoldDB" id="A0A0G0BIV4"/>
<dbReference type="Proteomes" id="UP000034457">
    <property type="component" value="Unassembled WGS sequence"/>
</dbReference>
<protein>
    <submittedName>
        <fullName evidence="1">Uncharacterized protein</fullName>
    </submittedName>
</protein>
<feature type="non-terminal residue" evidence="1">
    <location>
        <position position="1"/>
    </location>
</feature>
<sequence>LDALFNIFIKKVGAESDIKLGFVFNSVYGKSIALSSKNEETMKLALKQGFKLVVKKDPDRGFVRIKTLPDKQLDLKPLYLKILKVDKGATWFLHVSGNMLLNSSSRNPHFIPSSLPISKLIEIIKSI</sequence>
<accession>A0A0G0BIV4</accession>
<organism evidence="1 2">
    <name type="scientific">Candidatus Roizmanbacteria bacterium GW2011_GWA2_35_19</name>
    <dbReference type="NCBI Taxonomy" id="1618478"/>
    <lineage>
        <taxon>Bacteria</taxon>
        <taxon>Candidatus Roizmaniibacteriota</taxon>
    </lineage>
</organism>
<reference evidence="1 2" key="1">
    <citation type="journal article" date="2015" name="Nature">
        <title>rRNA introns, odd ribosomes, and small enigmatic genomes across a large radiation of phyla.</title>
        <authorList>
            <person name="Brown C.T."/>
            <person name="Hug L.A."/>
            <person name="Thomas B.C."/>
            <person name="Sharon I."/>
            <person name="Castelle C.J."/>
            <person name="Singh A."/>
            <person name="Wilkins M.J."/>
            <person name="Williams K.H."/>
            <person name="Banfield J.F."/>
        </authorList>
    </citation>
    <scope>NUCLEOTIDE SEQUENCE [LARGE SCALE GENOMIC DNA]</scope>
</reference>
<gene>
    <name evidence="1" type="ORF">UR68_C0052G0010</name>
</gene>
<name>A0A0G0BIV4_9BACT</name>